<dbReference type="EMBL" id="CP142732">
    <property type="protein sequence ID" value="WUR03998.1"/>
    <property type="molecule type" value="Genomic_DNA"/>
</dbReference>
<keyword evidence="4" id="KW-1185">Reference proteome</keyword>
<protein>
    <submittedName>
        <fullName evidence="3">SP-containing membrane protein</fullName>
    </submittedName>
</protein>
<organism evidence="3 4">
    <name type="scientific">Vairimorpha necatrix</name>
    <dbReference type="NCBI Taxonomy" id="6039"/>
    <lineage>
        <taxon>Eukaryota</taxon>
        <taxon>Fungi</taxon>
        <taxon>Fungi incertae sedis</taxon>
        <taxon>Microsporidia</taxon>
        <taxon>Nosematidae</taxon>
        <taxon>Vairimorpha</taxon>
    </lineage>
</organism>
<name>A0AAX4JDQ3_9MICR</name>
<proteinExistence type="predicted"/>
<sequence length="312" mass="36625">MHSLLSIIVFTTIFLEASEDNYESLSEFFRFTSVEDVCNKFNRWLHKTDITSKDLNLWSRLVWDEVTTNDIFKNMTQSAKFQNRSDYIKFEYLKYINNKYILLKKGYSSLTSSDKKFIKNLIHITLDTYKTYVSCDKDLHDNDLSFEKNFKNKLKNNICFGINEGNELPIVIMKKCESIEPLYETCLDINSSEGNFGLKVFLHDIKVNQNHVWNANCTNQVYDYKDVYIPNVNNLAELCNSENGTYNKITNVIAKLCKQLNILKLCDSENMNEECINSYQYSPDTFGYAEIFKIFFGILFILYIIVILKPKR</sequence>
<reference evidence="3" key="1">
    <citation type="journal article" date="2024" name="BMC Genomics">
        <title>Functional annotation of a divergent genome using sequence and structure-based similarity.</title>
        <authorList>
            <person name="Svedberg D."/>
            <person name="Winiger R.R."/>
            <person name="Berg A."/>
            <person name="Sharma H."/>
            <person name="Tellgren-Roth C."/>
            <person name="Debrunner-Vossbrinck B.A."/>
            <person name="Vossbrinck C.R."/>
            <person name="Barandun J."/>
        </authorList>
    </citation>
    <scope>NUCLEOTIDE SEQUENCE</scope>
    <source>
        <strain evidence="3">Illinois isolate</strain>
    </source>
</reference>
<dbReference type="KEGG" id="vnx:VNE69_07067"/>
<accession>A0AAX4JDQ3</accession>
<feature type="chain" id="PRO_5043713455" evidence="2">
    <location>
        <begin position="18"/>
        <end position="312"/>
    </location>
</feature>
<gene>
    <name evidence="3" type="ORF">VNE69_07067</name>
</gene>
<feature type="signal peptide" evidence="2">
    <location>
        <begin position="1"/>
        <end position="17"/>
    </location>
</feature>
<feature type="transmembrane region" description="Helical" evidence="1">
    <location>
        <begin position="286"/>
        <end position="308"/>
    </location>
</feature>
<evidence type="ECO:0000256" key="2">
    <source>
        <dbReference type="SAM" id="SignalP"/>
    </source>
</evidence>
<dbReference type="AlphaFoldDB" id="A0AAX4JDQ3"/>
<dbReference type="GeneID" id="90541823"/>
<evidence type="ECO:0000313" key="3">
    <source>
        <dbReference type="EMBL" id="WUR03998.1"/>
    </source>
</evidence>
<evidence type="ECO:0000256" key="1">
    <source>
        <dbReference type="SAM" id="Phobius"/>
    </source>
</evidence>
<keyword evidence="1" id="KW-0812">Transmembrane</keyword>
<keyword evidence="2" id="KW-0732">Signal</keyword>
<dbReference type="Proteomes" id="UP001334084">
    <property type="component" value="Chromosome 7"/>
</dbReference>
<keyword evidence="1" id="KW-0472">Membrane</keyword>
<keyword evidence="1" id="KW-1133">Transmembrane helix</keyword>
<evidence type="ECO:0000313" key="4">
    <source>
        <dbReference type="Proteomes" id="UP001334084"/>
    </source>
</evidence>
<dbReference type="RefSeq" id="XP_065330143.1">
    <property type="nucleotide sequence ID" value="XM_065474071.1"/>
</dbReference>